<evidence type="ECO:0000313" key="2">
    <source>
        <dbReference type="Proteomes" id="UP000629468"/>
    </source>
</evidence>
<organism evidence="1 2">
    <name type="scientific">Agaricus bisporus var. burnettii</name>
    <dbReference type="NCBI Taxonomy" id="192524"/>
    <lineage>
        <taxon>Eukaryota</taxon>
        <taxon>Fungi</taxon>
        <taxon>Dikarya</taxon>
        <taxon>Basidiomycota</taxon>
        <taxon>Agaricomycotina</taxon>
        <taxon>Agaricomycetes</taxon>
        <taxon>Agaricomycetidae</taxon>
        <taxon>Agaricales</taxon>
        <taxon>Agaricineae</taxon>
        <taxon>Agaricaceae</taxon>
        <taxon>Agaricus</taxon>
    </lineage>
</organism>
<comment type="caution">
    <text evidence="1">The sequence shown here is derived from an EMBL/GenBank/DDBJ whole genome shotgun (WGS) entry which is preliminary data.</text>
</comment>
<evidence type="ECO:0000313" key="1">
    <source>
        <dbReference type="EMBL" id="KAF7768064.1"/>
    </source>
</evidence>
<name>A0A8H7EYT9_AGABI</name>
<dbReference type="EMBL" id="JABXXO010000010">
    <property type="protein sequence ID" value="KAF7768064.1"/>
    <property type="molecule type" value="Genomic_DNA"/>
</dbReference>
<reference evidence="1 2" key="1">
    <citation type="journal article" name="Sci. Rep.">
        <title>Telomere-to-telomere assembled and centromere annotated genomes of the two main subspecies of the button mushroom Agaricus bisporus reveal especially polymorphic chromosome ends.</title>
        <authorList>
            <person name="Sonnenberg A.S.M."/>
            <person name="Sedaghat-Telgerd N."/>
            <person name="Lavrijssen B."/>
            <person name="Ohm R.A."/>
            <person name="Hendrickx P.M."/>
            <person name="Scholtmeijer K."/>
            <person name="Baars J.J.P."/>
            <person name="van Peer A."/>
        </authorList>
    </citation>
    <scope>NUCLEOTIDE SEQUENCE [LARGE SCALE GENOMIC DNA]</scope>
    <source>
        <strain evidence="1 2">H119_p4</strain>
    </source>
</reference>
<dbReference type="AlphaFoldDB" id="A0A8H7EYT9"/>
<sequence length="73" mass="8473">MTSAIRESILVTEWRRTFVIRTPLVPLEFDSPTTGRVEERLCRGCYGYMAVLDAERVSTFLCRTTARILSLWM</sequence>
<proteinExistence type="predicted"/>
<dbReference type="Proteomes" id="UP000629468">
    <property type="component" value="Unassembled WGS sequence"/>
</dbReference>
<gene>
    <name evidence="1" type="ORF">Agabi119p4_7307</name>
</gene>
<accession>A0A8H7EYT9</accession>
<protein>
    <submittedName>
        <fullName evidence="1">Uncharacterized protein</fullName>
    </submittedName>
</protein>